<reference evidence="7" key="1">
    <citation type="submission" date="2021-01" db="EMBL/GenBank/DDBJ databases">
        <authorList>
            <person name="Corre E."/>
            <person name="Pelletier E."/>
            <person name="Niang G."/>
            <person name="Scheremetjew M."/>
            <person name="Finn R."/>
            <person name="Kale V."/>
            <person name="Holt S."/>
            <person name="Cochrane G."/>
            <person name="Meng A."/>
            <person name="Brown T."/>
            <person name="Cohen L."/>
        </authorList>
    </citation>
    <scope>NUCLEOTIDE SEQUENCE</scope>
    <source>
        <strain evidence="7">CCMP125</strain>
    </source>
</reference>
<evidence type="ECO:0000256" key="5">
    <source>
        <dbReference type="ARBA" id="ARBA00022898"/>
    </source>
</evidence>
<evidence type="ECO:0000313" key="7">
    <source>
        <dbReference type="EMBL" id="CAD9963055.1"/>
    </source>
</evidence>
<dbReference type="InterPro" id="IPR015424">
    <property type="entry name" value="PyrdxlP-dep_Trfase"/>
</dbReference>
<dbReference type="CDD" id="cd00609">
    <property type="entry name" value="AAT_like"/>
    <property type="match status" value="1"/>
</dbReference>
<protein>
    <recommendedName>
        <fullName evidence="6">Aminotransferase class I/classII large domain-containing protein</fullName>
    </recommendedName>
</protein>
<comment type="cofactor">
    <cofactor evidence="1">
        <name>pyridoxal 5'-phosphate</name>
        <dbReference type="ChEBI" id="CHEBI:597326"/>
    </cofactor>
</comment>
<organism evidence="7">
    <name type="scientific">Entomoneis paludosa</name>
    <dbReference type="NCBI Taxonomy" id="265537"/>
    <lineage>
        <taxon>Eukaryota</taxon>
        <taxon>Sar</taxon>
        <taxon>Stramenopiles</taxon>
        <taxon>Ochrophyta</taxon>
        <taxon>Bacillariophyta</taxon>
        <taxon>Bacillariophyceae</taxon>
        <taxon>Bacillariophycidae</taxon>
        <taxon>Entomoneidaceae</taxon>
        <taxon>Entomoneis</taxon>
    </lineage>
</organism>
<keyword evidence="4" id="KW-0808">Transferase</keyword>
<dbReference type="Pfam" id="PF00155">
    <property type="entry name" value="Aminotran_1_2"/>
    <property type="match status" value="1"/>
</dbReference>
<dbReference type="InterPro" id="IPR004839">
    <property type="entry name" value="Aminotransferase_I/II_large"/>
</dbReference>
<proteinExistence type="inferred from homology"/>
<dbReference type="InterPro" id="IPR015421">
    <property type="entry name" value="PyrdxlP-dep_Trfase_major"/>
</dbReference>
<dbReference type="PANTHER" id="PTHR46383">
    <property type="entry name" value="ASPARTATE AMINOTRANSFERASE"/>
    <property type="match status" value="1"/>
</dbReference>
<dbReference type="InterPro" id="IPR050596">
    <property type="entry name" value="AspAT/PAT-like"/>
</dbReference>
<comment type="similarity">
    <text evidence="2">Belongs to the class-I pyridoxal-phosphate-dependent aminotransferase family.</text>
</comment>
<evidence type="ECO:0000256" key="1">
    <source>
        <dbReference type="ARBA" id="ARBA00001933"/>
    </source>
</evidence>
<dbReference type="PANTHER" id="PTHR46383:SF5">
    <property type="entry name" value="AMINOTRANSFERASE CLASS I_CLASSII DOMAIN-CONTAINING PROTEIN"/>
    <property type="match status" value="1"/>
</dbReference>
<name>A0A7S2YA59_9STRA</name>
<evidence type="ECO:0000256" key="3">
    <source>
        <dbReference type="ARBA" id="ARBA00022576"/>
    </source>
</evidence>
<dbReference type="GO" id="GO:0030170">
    <property type="term" value="F:pyridoxal phosphate binding"/>
    <property type="evidence" value="ECO:0007669"/>
    <property type="project" value="InterPro"/>
</dbReference>
<evidence type="ECO:0000256" key="2">
    <source>
        <dbReference type="ARBA" id="ARBA00007441"/>
    </source>
</evidence>
<dbReference type="AlphaFoldDB" id="A0A7S2YA59"/>
<sequence>MCLQMTLPEASLVVGPTVEDGTPDLSWLEETLMKDPSIKVVTIVNPGNPTGTNLSRESLQHAVDLCAQHNVWLILDCTYEYFVPNSDFQGCFRDPNVLHIFSFSKAYALAGYRCGYVAISKDAGNLHDQMMKVQDTIPIAPARIAQVAALASLSVGKEWVRAKVDMLSTGRQAILNALAPLERIIGGSGAMYVMGKLPDGLDDTEFARQLVQNFGVAVIPGSFCGFPGWIRVCYANLPPEKCLQAADRLAEGIRTLASKGT</sequence>
<keyword evidence="3" id="KW-0032">Aminotransferase</keyword>
<keyword evidence="5" id="KW-0663">Pyridoxal phosphate</keyword>
<accession>A0A7S2YA59</accession>
<feature type="domain" description="Aminotransferase class I/classII large" evidence="6">
    <location>
        <begin position="19"/>
        <end position="249"/>
    </location>
</feature>
<dbReference type="GO" id="GO:0008483">
    <property type="term" value="F:transaminase activity"/>
    <property type="evidence" value="ECO:0007669"/>
    <property type="project" value="UniProtKB-KW"/>
</dbReference>
<dbReference type="SUPFAM" id="SSF53383">
    <property type="entry name" value="PLP-dependent transferases"/>
    <property type="match status" value="1"/>
</dbReference>
<dbReference type="EMBL" id="HBHT01016166">
    <property type="protein sequence ID" value="CAD9963055.1"/>
    <property type="molecule type" value="Transcribed_RNA"/>
</dbReference>
<gene>
    <name evidence="7" type="ORF">APAL1065_LOCUS10781</name>
</gene>
<evidence type="ECO:0000259" key="6">
    <source>
        <dbReference type="Pfam" id="PF00155"/>
    </source>
</evidence>
<dbReference type="GO" id="GO:0006520">
    <property type="term" value="P:amino acid metabolic process"/>
    <property type="evidence" value="ECO:0007669"/>
    <property type="project" value="InterPro"/>
</dbReference>
<dbReference type="Gene3D" id="3.40.640.10">
    <property type="entry name" value="Type I PLP-dependent aspartate aminotransferase-like (Major domain)"/>
    <property type="match status" value="1"/>
</dbReference>
<evidence type="ECO:0000256" key="4">
    <source>
        <dbReference type="ARBA" id="ARBA00022679"/>
    </source>
</evidence>